<dbReference type="SUPFAM" id="SSF47473">
    <property type="entry name" value="EF-hand"/>
    <property type="match status" value="1"/>
</dbReference>
<feature type="region of interest" description="Disordered" evidence="1">
    <location>
        <begin position="120"/>
        <end position="139"/>
    </location>
</feature>
<feature type="region of interest" description="Disordered" evidence="1">
    <location>
        <begin position="26"/>
        <end position="45"/>
    </location>
</feature>
<feature type="chain" id="PRO_5047098752" evidence="2">
    <location>
        <begin position="26"/>
        <end position="234"/>
    </location>
</feature>
<evidence type="ECO:0000256" key="1">
    <source>
        <dbReference type="SAM" id="MobiDB-lite"/>
    </source>
</evidence>
<dbReference type="InterPro" id="IPR002048">
    <property type="entry name" value="EF_hand_dom"/>
</dbReference>
<reference evidence="4 5" key="1">
    <citation type="submission" date="2023-04" db="EMBL/GenBank/DDBJ databases">
        <title>Luteimonas endophyticus RD2P54.</title>
        <authorList>
            <person name="Sun J.-Q."/>
        </authorList>
    </citation>
    <scope>NUCLEOTIDE SEQUENCE [LARGE SCALE GENOMIC DNA]</scope>
    <source>
        <strain evidence="4 5">RD2P54</strain>
    </source>
</reference>
<gene>
    <name evidence="4" type="ORF">QFW77_14095</name>
</gene>
<feature type="signal peptide" evidence="2">
    <location>
        <begin position="1"/>
        <end position="25"/>
    </location>
</feature>
<feature type="compositionally biased region" description="Gly residues" evidence="1">
    <location>
        <begin position="92"/>
        <end position="101"/>
    </location>
</feature>
<dbReference type="RefSeq" id="WP_280575404.1">
    <property type="nucleotide sequence ID" value="NZ_JARXRM010000043.1"/>
</dbReference>
<keyword evidence="5" id="KW-1185">Reference proteome</keyword>
<organism evidence="4 5">
    <name type="scientific">Luteimonas endophytica</name>
    <dbReference type="NCBI Taxonomy" id="3042023"/>
    <lineage>
        <taxon>Bacteria</taxon>
        <taxon>Pseudomonadati</taxon>
        <taxon>Pseudomonadota</taxon>
        <taxon>Gammaproteobacteria</taxon>
        <taxon>Lysobacterales</taxon>
        <taxon>Lysobacteraceae</taxon>
        <taxon>Luteimonas</taxon>
    </lineage>
</organism>
<comment type="caution">
    <text evidence="4">The sequence shown here is derived from an EMBL/GenBank/DDBJ whole genome shotgun (WGS) entry which is preliminary data.</text>
</comment>
<dbReference type="PANTHER" id="PTHR10827">
    <property type="entry name" value="RETICULOCALBIN"/>
    <property type="match status" value="1"/>
</dbReference>
<dbReference type="PROSITE" id="PS50222">
    <property type="entry name" value="EF_HAND_2"/>
    <property type="match status" value="2"/>
</dbReference>
<dbReference type="Proteomes" id="UP001156940">
    <property type="component" value="Unassembled WGS sequence"/>
</dbReference>
<dbReference type="InterPro" id="IPR018247">
    <property type="entry name" value="EF_Hand_1_Ca_BS"/>
</dbReference>
<accession>A0ABT6JBA5</accession>
<dbReference type="PROSITE" id="PS00018">
    <property type="entry name" value="EF_HAND_1"/>
    <property type="match status" value="2"/>
</dbReference>
<evidence type="ECO:0000313" key="4">
    <source>
        <dbReference type="EMBL" id="MDH5824109.1"/>
    </source>
</evidence>
<dbReference type="Pfam" id="PF13202">
    <property type="entry name" value="EF-hand_5"/>
    <property type="match status" value="4"/>
</dbReference>
<feature type="domain" description="EF-hand" evidence="3">
    <location>
        <begin position="102"/>
        <end position="128"/>
    </location>
</feature>
<evidence type="ECO:0000259" key="3">
    <source>
        <dbReference type="PROSITE" id="PS50222"/>
    </source>
</evidence>
<proteinExistence type="predicted"/>
<protein>
    <submittedName>
        <fullName evidence="4">EF-hand domain-containing protein</fullName>
    </submittedName>
</protein>
<dbReference type="Gene3D" id="1.10.238.10">
    <property type="entry name" value="EF-hand"/>
    <property type="match status" value="3"/>
</dbReference>
<evidence type="ECO:0000256" key="2">
    <source>
        <dbReference type="SAM" id="SignalP"/>
    </source>
</evidence>
<dbReference type="SMART" id="SM00054">
    <property type="entry name" value="EFh"/>
    <property type="match status" value="2"/>
</dbReference>
<dbReference type="EMBL" id="JARXRM010000043">
    <property type="protein sequence ID" value="MDH5824109.1"/>
    <property type="molecule type" value="Genomic_DNA"/>
</dbReference>
<evidence type="ECO:0000313" key="5">
    <source>
        <dbReference type="Proteomes" id="UP001156940"/>
    </source>
</evidence>
<sequence>MKSTILFTATLLALTAFGAAAAAHAATDAPGQARMKPDANGDGAIDRTEAAAHPRLAARFDQLDRNGDGRLDAGERPAHRGNGKRGERGHPGRMGGMGRGGIARLDTDGDGRIGRAEIETAPAAAGADGSRGHGGHGGRQHLLQNFAAIDADNDGHIVRSELRAWHRAQRPQRHAAMANRFDERFKAADLNGDGKLSRVEVEEKMPRMAAGYAWMDEDRDGFLSRAELEPQPMR</sequence>
<feature type="compositionally biased region" description="Basic and acidic residues" evidence="1">
    <location>
        <begin position="35"/>
        <end position="45"/>
    </location>
</feature>
<dbReference type="PANTHER" id="PTHR10827:SF85">
    <property type="entry name" value="CALCIUM-BINDING PROTEIN"/>
    <property type="match status" value="1"/>
</dbReference>
<feature type="domain" description="EF-hand" evidence="3">
    <location>
        <begin position="176"/>
        <end position="211"/>
    </location>
</feature>
<feature type="compositionally biased region" description="Basic and acidic residues" evidence="1">
    <location>
        <begin position="61"/>
        <end position="90"/>
    </location>
</feature>
<name>A0ABT6JBA5_9GAMM</name>
<keyword evidence="2" id="KW-0732">Signal</keyword>
<feature type="region of interest" description="Disordered" evidence="1">
    <location>
        <begin position="55"/>
        <end position="110"/>
    </location>
</feature>
<dbReference type="InterPro" id="IPR011992">
    <property type="entry name" value="EF-hand-dom_pair"/>
</dbReference>